<dbReference type="SUPFAM" id="SSF52283">
    <property type="entry name" value="Formate/glycerate dehydrogenase catalytic domain-like"/>
    <property type="match status" value="1"/>
</dbReference>
<feature type="domain" description="Alanine dehydrogenase/pyridine nucleotide transhydrogenase NAD(H)-binding" evidence="7">
    <location>
        <begin position="212"/>
        <end position="356"/>
    </location>
</feature>
<evidence type="ECO:0000313" key="9">
    <source>
        <dbReference type="EMBL" id="KXZ50714.1"/>
    </source>
</evidence>
<protein>
    <recommendedName>
        <fullName evidence="1">proton-translocating NAD(P)(+) transhydrogenase</fullName>
        <ecNumber evidence="1">7.1.1.1</ecNumber>
    </recommendedName>
</protein>
<evidence type="ECO:0000256" key="6">
    <source>
        <dbReference type="ARBA" id="ARBA00048202"/>
    </source>
</evidence>
<keyword evidence="3" id="KW-0521">NADP</keyword>
<dbReference type="NCBIfam" id="NF006942">
    <property type="entry name" value="PRK09424.1"/>
    <property type="match status" value="1"/>
</dbReference>
<dbReference type="Pfam" id="PF01262">
    <property type="entry name" value="AlaDh_PNT_C"/>
    <property type="match status" value="1"/>
</dbReference>
<dbReference type="STRING" id="33097.A0A150GLM9"/>
<dbReference type="InterPro" id="IPR008143">
    <property type="entry name" value="Ala_DH/PNT_CS2"/>
</dbReference>
<reference evidence="10" key="1">
    <citation type="journal article" date="2016" name="Nat. Commun.">
        <title>The Gonium pectorale genome demonstrates co-option of cell cycle regulation during the evolution of multicellularity.</title>
        <authorList>
            <person name="Hanschen E.R."/>
            <person name="Marriage T.N."/>
            <person name="Ferris P.J."/>
            <person name="Hamaji T."/>
            <person name="Toyoda A."/>
            <person name="Fujiyama A."/>
            <person name="Neme R."/>
            <person name="Noguchi H."/>
            <person name="Minakuchi Y."/>
            <person name="Suzuki M."/>
            <person name="Kawai-Toyooka H."/>
            <person name="Smith D.R."/>
            <person name="Sparks H."/>
            <person name="Anderson J."/>
            <person name="Bakaric R."/>
            <person name="Luria V."/>
            <person name="Karger A."/>
            <person name="Kirschner M.W."/>
            <person name="Durand P.M."/>
            <person name="Michod R.E."/>
            <person name="Nozaki H."/>
            <person name="Olson B.J."/>
        </authorList>
    </citation>
    <scope>NUCLEOTIDE SEQUENCE [LARGE SCALE GENOMIC DNA]</scope>
    <source>
        <strain evidence="10">NIES-2863</strain>
    </source>
</reference>
<dbReference type="PANTHER" id="PTHR10160:SF19">
    <property type="entry name" value="PROTON-TRANSLOCATING NAD(P)(+) TRANSHYDROGENASE"/>
    <property type="match status" value="1"/>
</dbReference>
<gene>
    <name evidence="9" type="ORF">GPECTOR_15g398</name>
</gene>
<evidence type="ECO:0000259" key="7">
    <source>
        <dbReference type="SMART" id="SM01002"/>
    </source>
</evidence>
<accession>A0A150GLM9</accession>
<dbReference type="PANTHER" id="PTHR10160">
    <property type="entry name" value="NAD(P) TRANSHYDROGENASE"/>
    <property type="match status" value="1"/>
</dbReference>
<dbReference type="Gene3D" id="3.40.50.720">
    <property type="entry name" value="NAD(P)-binding Rossmann-like Domain"/>
    <property type="match status" value="2"/>
</dbReference>
<dbReference type="EC" id="7.1.1.1" evidence="1"/>
<dbReference type="InterPro" id="IPR007698">
    <property type="entry name" value="AlaDH/PNT_NAD(H)-bd"/>
</dbReference>
<dbReference type="InterPro" id="IPR007886">
    <property type="entry name" value="AlaDH/PNT_N"/>
</dbReference>
<dbReference type="Proteomes" id="UP000075714">
    <property type="component" value="Unassembled WGS sequence"/>
</dbReference>
<dbReference type="PROSITE" id="PS00837">
    <property type="entry name" value="ALADH_PNT_2"/>
    <property type="match status" value="1"/>
</dbReference>
<dbReference type="SMART" id="SM01002">
    <property type="entry name" value="AlaDh_PNT_C"/>
    <property type="match status" value="1"/>
</dbReference>
<evidence type="ECO:0000256" key="3">
    <source>
        <dbReference type="ARBA" id="ARBA00022857"/>
    </source>
</evidence>
<comment type="caution">
    <text evidence="9">The sequence shown here is derived from an EMBL/GenBank/DDBJ whole genome shotgun (WGS) entry which is preliminary data.</text>
</comment>
<dbReference type="SUPFAM" id="SSF51735">
    <property type="entry name" value="NAD(P)-binding Rossmann-fold domains"/>
    <property type="match status" value="1"/>
</dbReference>
<keyword evidence="2" id="KW-0547">Nucleotide-binding</keyword>
<dbReference type="SMART" id="SM01003">
    <property type="entry name" value="AlaDh_PNT_N"/>
    <property type="match status" value="1"/>
</dbReference>
<keyword evidence="10" id="KW-1185">Reference proteome</keyword>
<dbReference type="GO" id="GO:0006740">
    <property type="term" value="P:NADPH regeneration"/>
    <property type="evidence" value="ECO:0007669"/>
    <property type="project" value="TreeGrafter"/>
</dbReference>
<evidence type="ECO:0000259" key="8">
    <source>
        <dbReference type="SMART" id="SM01003"/>
    </source>
</evidence>
<dbReference type="AlphaFoldDB" id="A0A150GLM9"/>
<comment type="catalytic activity">
    <reaction evidence="6">
        <text>NAD(+) + NADPH + H(+)(in) = NADH + NADP(+) + H(+)(out)</text>
        <dbReference type="Rhea" id="RHEA:47992"/>
        <dbReference type="ChEBI" id="CHEBI:15378"/>
        <dbReference type="ChEBI" id="CHEBI:57540"/>
        <dbReference type="ChEBI" id="CHEBI:57783"/>
        <dbReference type="ChEBI" id="CHEBI:57945"/>
        <dbReference type="ChEBI" id="CHEBI:58349"/>
        <dbReference type="EC" id="7.1.1.1"/>
    </reaction>
</comment>
<evidence type="ECO:0000313" key="10">
    <source>
        <dbReference type="Proteomes" id="UP000075714"/>
    </source>
</evidence>
<organism evidence="9 10">
    <name type="scientific">Gonium pectorale</name>
    <name type="common">Green alga</name>
    <dbReference type="NCBI Taxonomy" id="33097"/>
    <lineage>
        <taxon>Eukaryota</taxon>
        <taxon>Viridiplantae</taxon>
        <taxon>Chlorophyta</taxon>
        <taxon>core chlorophytes</taxon>
        <taxon>Chlorophyceae</taxon>
        <taxon>CS clade</taxon>
        <taxon>Chlamydomonadales</taxon>
        <taxon>Volvocaceae</taxon>
        <taxon>Gonium</taxon>
    </lineage>
</organism>
<name>A0A150GLM9_GONPE</name>
<keyword evidence="5" id="KW-0520">NAD</keyword>
<evidence type="ECO:0000256" key="4">
    <source>
        <dbReference type="ARBA" id="ARBA00022967"/>
    </source>
</evidence>
<dbReference type="InterPro" id="IPR008142">
    <property type="entry name" value="AlaDH/PNT_CS1"/>
</dbReference>
<dbReference type="InterPro" id="IPR036291">
    <property type="entry name" value="NAD(P)-bd_dom_sf"/>
</dbReference>
<dbReference type="GO" id="GO:0050661">
    <property type="term" value="F:NADP binding"/>
    <property type="evidence" value="ECO:0007669"/>
    <property type="project" value="TreeGrafter"/>
</dbReference>
<evidence type="ECO:0000256" key="2">
    <source>
        <dbReference type="ARBA" id="ARBA00022741"/>
    </source>
</evidence>
<dbReference type="GO" id="GO:0008750">
    <property type="term" value="F:proton-translocating NAD(P)+ transhydrogenase activity"/>
    <property type="evidence" value="ECO:0007669"/>
    <property type="project" value="UniProtKB-EC"/>
</dbReference>
<dbReference type="OrthoDB" id="37244at2759"/>
<dbReference type="PROSITE" id="PS00836">
    <property type="entry name" value="ALADH_PNT_1"/>
    <property type="match status" value="1"/>
</dbReference>
<feature type="domain" description="Alanine dehydrogenase/pyridine nucleotide transhydrogenase N-terminal" evidence="8">
    <location>
        <begin position="68"/>
        <end position="203"/>
    </location>
</feature>
<dbReference type="GO" id="GO:0016491">
    <property type="term" value="F:oxidoreductase activity"/>
    <property type="evidence" value="ECO:0007669"/>
    <property type="project" value="InterPro"/>
</dbReference>
<dbReference type="Pfam" id="PF05222">
    <property type="entry name" value="AlaDh_PNT_N"/>
    <property type="match status" value="1"/>
</dbReference>
<evidence type="ECO:0000256" key="1">
    <source>
        <dbReference type="ARBA" id="ARBA00012943"/>
    </source>
</evidence>
<proteinExistence type="predicted"/>
<sequence length="363" mass="38447">MMQLLNKQQRPCLRLQPRSVRQCRRPVLLPRPDVRRNAIAGSPPAPVFNTGSSEPSKKVIPYSDLVIGVPRETGAGERRVAVSPQVVAALIKQGFKGVVIEKGAGENAQFTDEEYAAAGATVVEADAALSADVVLRVRPPAIEEVDKMKEGAILLSYIYPSRNKDLVEALARRKATVIGMDCIPRTISRAQMFDSLSSMANIAGYRAVTEATQHFERFLNGQITAAGRIPPAKVLVIGGGVAGLAAVGAAKSLGAIVRVFDTRGAVKEQAKSMGAEFLTVEIQEEGESGTGYSKEMSPAFIEAEMKLFAAQAKEVDIIITTALIPGKGAPLLITKDMVDSMKPGGAWGGLGTVRAAAWGAAPK</sequence>
<dbReference type="GO" id="GO:0005743">
    <property type="term" value="C:mitochondrial inner membrane"/>
    <property type="evidence" value="ECO:0007669"/>
    <property type="project" value="TreeGrafter"/>
</dbReference>
<evidence type="ECO:0000256" key="5">
    <source>
        <dbReference type="ARBA" id="ARBA00023027"/>
    </source>
</evidence>
<dbReference type="EMBL" id="LSYV01000016">
    <property type="protein sequence ID" value="KXZ50714.1"/>
    <property type="molecule type" value="Genomic_DNA"/>
</dbReference>
<keyword evidence="4" id="KW-1278">Translocase</keyword>